<dbReference type="InterPro" id="IPR016024">
    <property type="entry name" value="ARM-type_fold"/>
</dbReference>
<reference evidence="1" key="1">
    <citation type="submission" date="2020-10" db="EMBL/GenBank/DDBJ databases">
        <title>Sequencing the genomes of 1000 actinobacteria strains.</title>
        <authorList>
            <person name="Klenk H.-P."/>
        </authorList>
    </citation>
    <scope>NUCLEOTIDE SEQUENCE</scope>
    <source>
        <strain evidence="1">DSM 46832</strain>
    </source>
</reference>
<dbReference type="PANTHER" id="PTHR12697:SF5">
    <property type="entry name" value="DEOXYHYPUSINE HYDROXYLASE"/>
    <property type="match status" value="1"/>
</dbReference>
<accession>A0A927MDW9</accession>
<dbReference type="Proteomes" id="UP000649753">
    <property type="component" value="Unassembled WGS sequence"/>
</dbReference>
<dbReference type="Pfam" id="PF13646">
    <property type="entry name" value="HEAT_2"/>
    <property type="match status" value="1"/>
</dbReference>
<proteinExistence type="predicted"/>
<dbReference type="Gene3D" id="1.25.10.10">
    <property type="entry name" value="Leucine-rich Repeat Variant"/>
    <property type="match status" value="2"/>
</dbReference>
<dbReference type="RefSeq" id="WP_192771580.1">
    <property type="nucleotide sequence ID" value="NZ_JADBEB010000001.1"/>
</dbReference>
<evidence type="ECO:0000313" key="1">
    <source>
        <dbReference type="EMBL" id="MBE1492724.1"/>
    </source>
</evidence>
<protein>
    <submittedName>
        <fullName evidence="1">HEAT repeat protein</fullName>
    </submittedName>
</protein>
<comment type="caution">
    <text evidence="1">The sequence shown here is derived from an EMBL/GenBank/DDBJ whole genome shotgun (WGS) entry which is preliminary data.</text>
</comment>
<keyword evidence="2" id="KW-1185">Reference proteome</keyword>
<sequence>MVGPDGDLGHEVADLLRRSTSSVEAERRAAITGLGTMARRFRPRDVEHDAIASALVRAADDTAPKVRIRAVRGLGALSSSLSVPVLTISITDEGYAVREAAVRALVCVDSDRAVSALVAAADDDRAVVRCSALTGLRAIRVIDDSILQVLTQCLADTNSSVQGAAMSTLRVVATRSSQLARAVHELARHGLSDTSPRRREISIELLRQLGVPGHHERCIAALNDPDPVVRQRAERSLAR</sequence>
<dbReference type="InterPro" id="IPR004155">
    <property type="entry name" value="PBS_lyase_HEAT"/>
</dbReference>
<dbReference type="GO" id="GO:0016491">
    <property type="term" value="F:oxidoreductase activity"/>
    <property type="evidence" value="ECO:0007669"/>
    <property type="project" value="TreeGrafter"/>
</dbReference>
<evidence type="ECO:0000313" key="2">
    <source>
        <dbReference type="Proteomes" id="UP000649753"/>
    </source>
</evidence>
<dbReference type="EMBL" id="JADBEB010000001">
    <property type="protein sequence ID" value="MBE1492724.1"/>
    <property type="molecule type" value="Genomic_DNA"/>
</dbReference>
<dbReference type="PANTHER" id="PTHR12697">
    <property type="entry name" value="PBS LYASE HEAT-LIKE PROTEIN"/>
    <property type="match status" value="1"/>
</dbReference>
<dbReference type="InterPro" id="IPR011989">
    <property type="entry name" value="ARM-like"/>
</dbReference>
<organism evidence="1 2">
    <name type="scientific">Plantactinospora soyae</name>
    <dbReference type="NCBI Taxonomy" id="1544732"/>
    <lineage>
        <taxon>Bacteria</taxon>
        <taxon>Bacillati</taxon>
        <taxon>Actinomycetota</taxon>
        <taxon>Actinomycetes</taxon>
        <taxon>Micromonosporales</taxon>
        <taxon>Micromonosporaceae</taxon>
        <taxon>Plantactinospora</taxon>
    </lineage>
</organism>
<gene>
    <name evidence="1" type="ORF">H4W31_008362</name>
</gene>
<dbReference type="SMART" id="SM00567">
    <property type="entry name" value="EZ_HEAT"/>
    <property type="match status" value="3"/>
</dbReference>
<name>A0A927MDW9_9ACTN</name>
<dbReference type="SUPFAM" id="SSF48371">
    <property type="entry name" value="ARM repeat"/>
    <property type="match status" value="1"/>
</dbReference>
<dbReference type="AlphaFoldDB" id="A0A927MDW9"/>